<feature type="transmembrane region" description="Helical" evidence="1">
    <location>
        <begin position="149"/>
        <end position="182"/>
    </location>
</feature>
<feature type="domain" description="CAAX prenyl protease 2/Lysostaphin resistance protein A-like" evidence="2">
    <location>
        <begin position="110"/>
        <end position="199"/>
    </location>
</feature>
<dbReference type="PANTHER" id="PTHR36435">
    <property type="entry name" value="SLR1288 PROTEIN"/>
    <property type="match status" value="1"/>
</dbReference>
<accession>A0ABR7JZZ9</accession>
<dbReference type="Pfam" id="PF02517">
    <property type="entry name" value="Rce1-like"/>
    <property type="match status" value="1"/>
</dbReference>
<reference evidence="3 4" key="1">
    <citation type="submission" date="2020-08" db="EMBL/GenBank/DDBJ databases">
        <authorList>
            <person name="Liu C."/>
            <person name="Sun Q."/>
        </authorList>
    </citation>
    <scope>NUCLEOTIDE SEQUENCE [LARGE SCALE GENOMIC DNA]</scope>
    <source>
        <strain evidence="3 4">NSJ-45</strain>
    </source>
</reference>
<dbReference type="PANTHER" id="PTHR36435:SF1">
    <property type="entry name" value="CAAX AMINO TERMINAL PROTEASE FAMILY PROTEIN"/>
    <property type="match status" value="1"/>
</dbReference>
<dbReference type="EMBL" id="JACRWD010000001">
    <property type="protein sequence ID" value="MBC6002430.1"/>
    <property type="molecule type" value="Genomic_DNA"/>
</dbReference>
<keyword evidence="4" id="KW-1185">Reference proteome</keyword>
<feature type="transmembrane region" description="Helical" evidence="1">
    <location>
        <begin position="194"/>
        <end position="222"/>
    </location>
</feature>
<keyword evidence="1" id="KW-0472">Membrane</keyword>
<dbReference type="InterPro" id="IPR003675">
    <property type="entry name" value="Rce1/LyrA-like_dom"/>
</dbReference>
<feature type="transmembrane region" description="Helical" evidence="1">
    <location>
        <begin position="101"/>
        <end position="128"/>
    </location>
</feature>
<keyword evidence="1" id="KW-0812">Transmembrane</keyword>
<comment type="caution">
    <text evidence="3">The sequence shown here is derived from an EMBL/GenBank/DDBJ whole genome shotgun (WGS) entry which is preliminary data.</text>
</comment>
<name>A0ABR7JZZ9_9FIRM</name>
<dbReference type="Proteomes" id="UP000611796">
    <property type="component" value="Unassembled WGS sequence"/>
</dbReference>
<organism evidence="3 4">
    <name type="scientific">Paeniclostridium hominis</name>
    <dbReference type="NCBI Taxonomy" id="2764329"/>
    <lineage>
        <taxon>Bacteria</taxon>
        <taxon>Bacillati</taxon>
        <taxon>Bacillota</taxon>
        <taxon>Clostridia</taxon>
        <taxon>Peptostreptococcales</taxon>
        <taxon>Peptostreptococcaceae</taxon>
        <taxon>Paeniclostridium</taxon>
    </lineage>
</organism>
<evidence type="ECO:0000313" key="3">
    <source>
        <dbReference type="EMBL" id="MBC6002430.1"/>
    </source>
</evidence>
<evidence type="ECO:0000313" key="4">
    <source>
        <dbReference type="Proteomes" id="UP000611796"/>
    </source>
</evidence>
<feature type="transmembrane region" description="Helical" evidence="1">
    <location>
        <begin position="20"/>
        <end position="39"/>
    </location>
</feature>
<keyword evidence="3" id="KW-0378">Hydrolase</keyword>
<protein>
    <submittedName>
        <fullName evidence="3">CPBP family intramembrane metalloprotease</fullName>
    </submittedName>
</protein>
<evidence type="ECO:0000259" key="2">
    <source>
        <dbReference type="Pfam" id="PF02517"/>
    </source>
</evidence>
<dbReference type="GO" id="GO:0008237">
    <property type="term" value="F:metallopeptidase activity"/>
    <property type="evidence" value="ECO:0007669"/>
    <property type="project" value="UniProtKB-KW"/>
</dbReference>
<proteinExistence type="predicted"/>
<keyword evidence="1" id="KW-1133">Transmembrane helix</keyword>
<dbReference type="RefSeq" id="WP_187004874.1">
    <property type="nucleotide sequence ID" value="NZ_JACRWD010000001.1"/>
</dbReference>
<keyword evidence="3" id="KW-0645">Protease</keyword>
<evidence type="ECO:0000256" key="1">
    <source>
        <dbReference type="SAM" id="Phobius"/>
    </source>
</evidence>
<dbReference type="InterPro" id="IPR052710">
    <property type="entry name" value="CAAX_protease"/>
</dbReference>
<keyword evidence="3" id="KW-0482">Metalloprotease</keyword>
<sequence>MIIDSTVFTSMQREVPFKLISSILVLIDIILILFCNFISKRIQLWYDLKSVKNHSKLYDFLYSFCMILGYILVKCVVISILSKYHNINTLNTFESSFVSNYVNTGGLIGIIIIYIQIVIVGPILEELLFRGILLKSLLKKYYNKPLKAIVYSSIIFAVVHFNLIQGVAAFGGAIILGFIYYYTKSIKICILAHLINNLLVIIPMPIGLFWSLGYLVLGIYLINKGIYNLSKIDEKNVD</sequence>
<feature type="transmembrane region" description="Helical" evidence="1">
    <location>
        <begin position="60"/>
        <end position="81"/>
    </location>
</feature>
<gene>
    <name evidence="3" type="ORF">H8891_01335</name>
</gene>